<proteinExistence type="inferred from homology"/>
<evidence type="ECO:0000256" key="5">
    <source>
        <dbReference type="ARBA" id="ARBA00022692"/>
    </source>
</evidence>
<organism evidence="10 11">
    <name type="scientific">Sarcophilus harrisii</name>
    <name type="common">Tasmanian devil</name>
    <name type="synonym">Sarcophilus laniarius</name>
    <dbReference type="NCBI Taxonomy" id="9305"/>
    <lineage>
        <taxon>Eukaryota</taxon>
        <taxon>Metazoa</taxon>
        <taxon>Chordata</taxon>
        <taxon>Craniata</taxon>
        <taxon>Vertebrata</taxon>
        <taxon>Euteleostomi</taxon>
        <taxon>Mammalia</taxon>
        <taxon>Metatheria</taxon>
        <taxon>Dasyuromorphia</taxon>
        <taxon>Dasyuridae</taxon>
        <taxon>Sarcophilus</taxon>
    </lineage>
</organism>
<sequence length="98" mass="10705">MTGFPTLPPPKAEELMMSTPLQQATETLTPTAVANTAVIAGVITVVFITLLSVLIVIIIYLYKNKGSYFTYEPAEGEASATLQMEGDSVQEKKEEYFI</sequence>
<evidence type="ECO:0000256" key="3">
    <source>
        <dbReference type="ARBA" id="ARBA00010017"/>
    </source>
</evidence>
<evidence type="ECO:0000256" key="9">
    <source>
        <dbReference type="SAM" id="Phobius"/>
    </source>
</evidence>
<dbReference type="Proteomes" id="UP000007648">
    <property type="component" value="Unassembled WGS sequence"/>
</dbReference>
<dbReference type="AlphaFoldDB" id="A0A7N4PEK9"/>
<dbReference type="OrthoDB" id="9045634at2759"/>
<keyword evidence="5 9" id="KW-0812">Transmembrane</keyword>
<keyword evidence="7 9" id="KW-0472">Membrane</keyword>
<dbReference type="InterPro" id="IPR043243">
    <property type="entry name" value="SMAGP"/>
</dbReference>
<name>A0A7N4PEK9_SARHA</name>
<keyword evidence="6 9" id="KW-1133">Transmembrane helix</keyword>
<dbReference type="RefSeq" id="XP_031793734.1">
    <property type="nucleotide sequence ID" value="XM_031937874.1"/>
</dbReference>
<evidence type="ECO:0000256" key="8">
    <source>
        <dbReference type="ARBA" id="ARBA00023329"/>
    </source>
</evidence>
<evidence type="ECO:0000313" key="11">
    <source>
        <dbReference type="Proteomes" id="UP000007648"/>
    </source>
</evidence>
<dbReference type="KEGG" id="shr:100933853"/>
<evidence type="ECO:0000313" key="10">
    <source>
        <dbReference type="Ensembl" id="ENSSHAP00000036578.1"/>
    </source>
</evidence>
<evidence type="ECO:0000256" key="4">
    <source>
        <dbReference type="ARBA" id="ARBA00022475"/>
    </source>
</evidence>
<comment type="subcellular location">
    <subcellularLocation>
        <location evidence="1">Cell membrane</location>
        <topology evidence="1">Single-pass type III membrane protein</topology>
    </subcellularLocation>
    <subcellularLocation>
        <location evidence="2">Cytoplasmic vesicle membrane</location>
        <topology evidence="2">Single-pass type III membrane protein</topology>
    </subcellularLocation>
</comment>
<reference evidence="10 11" key="1">
    <citation type="journal article" date="2011" name="Proc. Natl. Acad. Sci. U.S.A.">
        <title>Genetic diversity and population structure of the endangered marsupial Sarcophilus harrisii (Tasmanian devil).</title>
        <authorList>
            <person name="Miller W."/>
            <person name="Hayes V.M."/>
            <person name="Ratan A."/>
            <person name="Petersen D.C."/>
            <person name="Wittekindt N.E."/>
            <person name="Miller J."/>
            <person name="Walenz B."/>
            <person name="Knight J."/>
            <person name="Qi J."/>
            <person name="Zhao F."/>
            <person name="Wang Q."/>
            <person name="Bedoya-Reina O.C."/>
            <person name="Katiyar N."/>
            <person name="Tomsho L.P."/>
            <person name="Kasson L.M."/>
            <person name="Hardie R.A."/>
            <person name="Woodbridge P."/>
            <person name="Tindall E.A."/>
            <person name="Bertelsen M.F."/>
            <person name="Dixon D."/>
            <person name="Pyecroft S."/>
            <person name="Helgen K.M."/>
            <person name="Lesk A.M."/>
            <person name="Pringle T.H."/>
            <person name="Patterson N."/>
            <person name="Zhang Y."/>
            <person name="Kreiss A."/>
            <person name="Woods G.M."/>
            <person name="Jones M.E."/>
            <person name="Schuster S.C."/>
        </authorList>
    </citation>
    <scope>NUCLEOTIDE SEQUENCE [LARGE SCALE GENOMIC DNA]</scope>
</reference>
<dbReference type="GeneTree" id="ENSGT00390000010077"/>
<protein>
    <submittedName>
        <fullName evidence="10">Small cell adhesion glycoprotein</fullName>
    </submittedName>
</protein>
<dbReference type="PANTHER" id="PTHR47394:SF1">
    <property type="entry name" value="SMALL CELL ADHESION GLYCOPROTEIN"/>
    <property type="match status" value="1"/>
</dbReference>
<evidence type="ECO:0000256" key="2">
    <source>
        <dbReference type="ARBA" id="ARBA00004497"/>
    </source>
</evidence>
<comment type="similarity">
    <text evidence="3">Belongs to the SMAGP family.</text>
</comment>
<evidence type="ECO:0000256" key="6">
    <source>
        <dbReference type="ARBA" id="ARBA00022989"/>
    </source>
</evidence>
<keyword evidence="4" id="KW-1003">Cell membrane</keyword>
<dbReference type="GO" id="GO:0030659">
    <property type="term" value="C:cytoplasmic vesicle membrane"/>
    <property type="evidence" value="ECO:0007669"/>
    <property type="project" value="UniProtKB-SubCell"/>
</dbReference>
<keyword evidence="11" id="KW-1185">Reference proteome</keyword>
<dbReference type="PANTHER" id="PTHR47394">
    <property type="entry name" value="SMALL CELL ADHESION GLYCOPROTEIN"/>
    <property type="match status" value="1"/>
</dbReference>
<feature type="transmembrane region" description="Helical" evidence="9">
    <location>
        <begin position="37"/>
        <end position="62"/>
    </location>
</feature>
<dbReference type="GeneID" id="100933853"/>
<keyword evidence="8" id="KW-0968">Cytoplasmic vesicle</keyword>
<dbReference type="RefSeq" id="XP_012406945.1">
    <property type="nucleotide sequence ID" value="XM_012551491.3"/>
</dbReference>
<dbReference type="GO" id="GO:0005886">
    <property type="term" value="C:plasma membrane"/>
    <property type="evidence" value="ECO:0007669"/>
    <property type="project" value="UniProtKB-SubCell"/>
</dbReference>
<evidence type="ECO:0000256" key="7">
    <source>
        <dbReference type="ARBA" id="ARBA00023136"/>
    </source>
</evidence>
<dbReference type="RefSeq" id="XP_031793733.1">
    <property type="nucleotide sequence ID" value="XM_031937873.1"/>
</dbReference>
<evidence type="ECO:0000256" key="1">
    <source>
        <dbReference type="ARBA" id="ARBA00004361"/>
    </source>
</evidence>
<dbReference type="Ensembl" id="ENSSHAT00000035974.1">
    <property type="protein sequence ID" value="ENSSHAP00000036578.1"/>
    <property type="gene ID" value="ENSSHAG00000027494.1"/>
</dbReference>
<gene>
    <name evidence="10" type="primary">SMAGP</name>
</gene>
<dbReference type="CTD" id="57228"/>
<reference evidence="10" key="2">
    <citation type="submission" date="2025-08" db="UniProtKB">
        <authorList>
            <consortium name="Ensembl"/>
        </authorList>
    </citation>
    <scope>IDENTIFICATION</scope>
</reference>
<accession>A0A7N4PEK9</accession>
<reference evidence="10" key="3">
    <citation type="submission" date="2025-09" db="UniProtKB">
        <authorList>
            <consortium name="Ensembl"/>
        </authorList>
    </citation>
    <scope>IDENTIFICATION</scope>
</reference>